<dbReference type="SMART" id="SM00271">
    <property type="entry name" value="DnaJ"/>
    <property type="match status" value="1"/>
</dbReference>
<dbReference type="Gene3D" id="1.25.40.10">
    <property type="entry name" value="Tetratricopeptide repeat domain"/>
    <property type="match status" value="1"/>
</dbReference>
<feature type="repeat" description="TPR" evidence="4">
    <location>
        <begin position="26"/>
        <end position="59"/>
    </location>
</feature>
<keyword evidence="2 6" id="KW-0732">Signal</keyword>
<evidence type="ECO:0000313" key="8">
    <source>
        <dbReference type="EMBL" id="KAF7992847.1"/>
    </source>
</evidence>
<feature type="signal peptide" evidence="6">
    <location>
        <begin position="1"/>
        <end position="19"/>
    </location>
</feature>
<dbReference type="PANTHER" id="PTHR44140:SF2">
    <property type="entry name" value="LD25575P"/>
    <property type="match status" value="1"/>
</dbReference>
<evidence type="ECO:0000256" key="6">
    <source>
        <dbReference type="SAM" id="SignalP"/>
    </source>
</evidence>
<evidence type="ECO:0000256" key="3">
    <source>
        <dbReference type="ARBA" id="ARBA00022824"/>
    </source>
</evidence>
<protein>
    <recommendedName>
        <fullName evidence="7">J domain-containing protein</fullName>
    </recommendedName>
</protein>
<dbReference type="CDD" id="cd06257">
    <property type="entry name" value="DnaJ"/>
    <property type="match status" value="1"/>
</dbReference>
<dbReference type="AlphaFoldDB" id="A0A834XUQ7"/>
<dbReference type="SMART" id="SM00028">
    <property type="entry name" value="TPR"/>
    <property type="match status" value="5"/>
</dbReference>
<dbReference type="GO" id="GO:0051787">
    <property type="term" value="F:misfolded protein binding"/>
    <property type="evidence" value="ECO:0007669"/>
    <property type="project" value="TreeGrafter"/>
</dbReference>
<dbReference type="Proteomes" id="UP000639338">
    <property type="component" value="Unassembled WGS sequence"/>
</dbReference>
<dbReference type="Pfam" id="PF13414">
    <property type="entry name" value="TPR_11"/>
    <property type="match status" value="1"/>
</dbReference>
<name>A0A834XUQ7_APHGI</name>
<dbReference type="GO" id="GO:0034975">
    <property type="term" value="P:protein folding in endoplasmic reticulum"/>
    <property type="evidence" value="ECO:0007669"/>
    <property type="project" value="TreeGrafter"/>
</dbReference>
<dbReference type="PRINTS" id="PR00625">
    <property type="entry name" value="JDOMAIN"/>
</dbReference>
<dbReference type="InterPro" id="IPR051727">
    <property type="entry name" value="DnaJ_C3_Co-chaperones"/>
</dbReference>
<dbReference type="SUPFAM" id="SSF46565">
    <property type="entry name" value="Chaperone J-domain"/>
    <property type="match status" value="1"/>
</dbReference>
<gene>
    <name evidence="8" type="ORF">HCN44_005191</name>
</gene>
<organism evidence="8 9">
    <name type="scientific">Aphidius gifuensis</name>
    <name type="common">Parasitoid wasp</name>
    <dbReference type="NCBI Taxonomy" id="684658"/>
    <lineage>
        <taxon>Eukaryota</taxon>
        <taxon>Metazoa</taxon>
        <taxon>Ecdysozoa</taxon>
        <taxon>Arthropoda</taxon>
        <taxon>Hexapoda</taxon>
        <taxon>Insecta</taxon>
        <taxon>Pterygota</taxon>
        <taxon>Neoptera</taxon>
        <taxon>Endopterygota</taxon>
        <taxon>Hymenoptera</taxon>
        <taxon>Apocrita</taxon>
        <taxon>Ichneumonoidea</taxon>
        <taxon>Braconidae</taxon>
        <taxon>Aphidiinae</taxon>
        <taxon>Aphidius</taxon>
    </lineage>
</organism>
<dbReference type="Pfam" id="PF00226">
    <property type="entry name" value="DnaJ"/>
    <property type="match status" value="1"/>
</dbReference>
<proteinExistence type="predicted"/>
<comment type="caution">
    <text evidence="8">The sequence shown here is derived from an EMBL/GenBank/DDBJ whole genome shotgun (WGS) entry which is preliminary data.</text>
</comment>
<dbReference type="Gene3D" id="1.10.287.110">
    <property type="entry name" value="DnaJ domain"/>
    <property type="match status" value="1"/>
</dbReference>
<feature type="region of interest" description="Disordered" evidence="5">
    <location>
        <begin position="438"/>
        <end position="459"/>
    </location>
</feature>
<dbReference type="SUPFAM" id="SSF48452">
    <property type="entry name" value="TPR-like"/>
    <property type="match status" value="2"/>
</dbReference>
<dbReference type="PANTHER" id="PTHR44140">
    <property type="entry name" value="LD25575P"/>
    <property type="match status" value="1"/>
</dbReference>
<dbReference type="GO" id="GO:0005783">
    <property type="term" value="C:endoplasmic reticulum"/>
    <property type="evidence" value="ECO:0007669"/>
    <property type="project" value="UniProtKB-SubCell"/>
</dbReference>
<keyword evidence="4" id="KW-0802">TPR repeat</keyword>
<feature type="repeat" description="TPR" evidence="4">
    <location>
        <begin position="209"/>
        <end position="242"/>
    </location>
</feature>
<dbReference type="InterPro" id="IPR001623">
    <property type="entry name" value="DnaJ_domain"/>
</dbReference>
<keyword evidence="3" id="KW-0256">Endoplasmic reticulum</keyword>
<dbReference type="EMBL" id="JACMRX010000003">
    <property type="protein sequence ID" value="KAF7992847.1"/>
    <property type="molecule type" value="Genomic_DNA"/>
</dbReference>
<feature type="compositionally biased region" description="Basic and acidic residues" evidence="5">
    <location>
        <begin position="438"/>
        <end position="456"/>
    </location>
</feature>
<evidence type="ECO:0000256" key="1">
    <source>
        <dbReference type="ARBA" id="ARBA00004240"/>
    </source>
</evidence>
<dbReference type="PROSITE" id="PS50076">
    <property type="entry name" value="DNAJ_2"/>
    <property type="match status" value="1"/>
</dbReference>
<evidence type="ECO:0000256" key="5">
    <source>
        <dbReference type="SAM" id="MobiDB-lite"/>
    </source>
</evidence>
<evidence type="ECO:0000256" key="4">
    <source>
        <dbReference type="PROSITE-ProRule" id="PRU00339"/>
    </source>
</evidence>
<dbReference type="OrthoDB" id="1726119at2759"/>
<reference evidence="8 9" key="1">
    <citation type="submission" date="2020-08" db="EMBL/GenBank/DDBJ databases">
        <title>Aphidius gifuensis genome sequencing and assembly.</title>
        <authorList>
            <person name="Du Z."/>
        </authorList>
    </citation>
    <scope>NUCLEOTIDE SEQUENCE [LARGE SCALE GENOMIC DNA]</scope>
    <source>
        <strain evidence="8">YNYX2018</strain>
        <tissue evidence="8">Adults</tissue>
    </source>
</reference>
<feature type="repeat" description="TPR" evidence="4">
    <location>
        <begin position="60"/>
        <end position="93"/>
    </location>
</feature>
<evidence type="ECO:0000313" key="9">
    <source>
        <dbReference type="Proteomes" id="UP000639338"/>
    </source>
</evidence>
<dbReference type="PROSITE" id="PS50005">
    <property type="entry name" value="TPR"/>
    <property type="match status" value="3"/>
</dbReference>
<dbReference type="FunFam" id="1.10.287.110:FF:000015">
    <property type="entry name" value="dnaJ homolog subfamily C member 3"/>
    <property type="match status" value="1"/>
</dbReference>
<dbReference type="InterPro" id="IPR019734">
    <property type="entry name" value="TPR_rpt"/>
</dbReference>
<feature type="chain" id="PRO_5032686098" description="J domain-containing protein" evidence="6">
    <location>
        <begin position="20"/>
        <end position="481"/>
    </location>
</feature>
<dbReference type="GO" id="GO:0051087">
    <property type="term" value="F:protein-folding chaperone binding"/>
    <property type="evidence" value="ECO:0007669"/>
    <property type="project" value="TreeGrafter"/>
</dbReference>
<dbReference type="Pfam" id="PF13181">
    <property type="entry name" value="TPR_8"/>
    <property type="match status" value="1"/>
</dbReference>
<keyword evidence="9" id="KW-1185">Reference proteome</keyword>
<evidence type="ECO:0000256" key="2">
    <source>
        <dbReference type="ARBA" id="ARBA00022729"/>
    </source>
</evidence>
<sequence length="481" mass="55572">MFHCGLLLVLLNLSPDVGGSVSQKEVDKHLDLGRDFLAKGQFRDALTHYHAAIDGDPNNYLTYYKRGTVFLALGKAKQASQDWQKVLQLKSDFTPARLQRAHVLLKQAEFNEAENEYINVLNFEINNQEANDGLAKTRQAKYDYDDFELMVQNQDYHGAIDLLTKIIEVCPWSVKLRELRADFYIDYHDDITSAISDIRFTTKLVSDNTNGYYKLSSMLYRLGNVEDALKEIRECLKLDQDHKPCSELYKKIKKIYKNINDASKAEELRDYNKCINSAKSLLNLEKDMENVRYHGYHSICKCAKDTDTTLSIKNCLEAVKIKKDEDILIDTAEAYLSAELYDDAIRTLNDALKIDSGNVKIKEMLQKAQQRQKMSESRDYYKILGVSRSATKREIIKAYRKAAQKWHPDNFQEGNEKKQAEKKFIDIAAAKEVLTDQEKRAKFDRGEDPLDPESGKHSGFNPFQEFHQFQGSPFQFKFHFN</sequence>
<comment type="subcellular location">
    <subcellularLocation>
        <location evidence="1">Endoplasmic reticulum</location>
    </subcellularLocation>
</comment>
<accession>A0A834XUQ7</accession>
<evidence type="ECO:0000259" key="7">
    <source>
        <dbReference type="PROSITE" id="PS50076"/>
    </source>
</evidence>
<dbReference type="InterPro" id="IPR036869">
    <property type="entry name" value="J_dom_sf"/>
</dbReference>
<dbReference type="InterPro" id="IPR011990">
    <property type="entry name" value="TPR-like_helical_dom_sf"/>
</dbReference>
<feature type="domain" description="J" evidence="7">
    <location>
        <begin position="379"/>
        <end position="447"/>
    </location>
</feature>